<accession>A0A951U9L2</accession>
<evidence type="ECO:0000313" key="3">
    <source>
        <dbReference type="Proteomes" id="UP000753908"/>
    </source>
</evidence>
<dbReference type="EMBL" id="JAHHIF010000015">
    <property type="protein sequence ID" value="MBW4545473.1"/>
    <property type="molecule type" value="Genomic_DNA"/>
</dbReference>
<protein>
    <submittedName>
        <fullName evidence="2">Uncharacterized protein</fullName>
    </submittedName>
</protein>
<dbReference type="Proteomes" id="UP000753908">
    <property type="component" value="Unassembled WGS sequence"/>
</dbReference>
<evidence type="ECO:0000313" key="2">
    <source>
        <dbReference type="EMBL" id="MBW4545473.1"/>
    </source>
</evidence>
<dbReference type="AlphaFoldDB" id="A0A951U9L2"/>
<evidence type="ECO:0000256" key="1">
    <source>
        <dbReference type="SAM" id="Phobius"/>
    </source>
</evidence>
<comment type="caution">
    <text evidence="2">The sequence shown here is derived from an EMBL/GenBank/DDBJ whole genome shotgun (WGS) entry which is preliminary data.</text>
</comment>
<keyword evidence="1" id="KW-0812">Transmembrane</keyword>
<feature type="transmembrane region" description="Helical" evidence="1">
    <location>
        <begin position="57"/>
        <end position="76"/>
    </location>
</feature>
<sequence length="81" mass="8855">MVVEGLQAVTAGLDSISHLSEALGTLNHYLSNDWLVLAQSVQDPEVLTRIQDAWNNFISTGQVWALIIGLIIGYLFRGITS</sequence>
<proteinExistence type="predicted"/>
<keyword evidence="1" id="KW-0472">Membrane</keyword>
<gene>
    <name evidence="2" type="ORF">KME25_13650</name>
</gene>
<name>A0A951U9L2_9CYAN</name>
<reference evidence="2" key="2">
    <citation type="journal article" date="2022" name="Microbiol. Resour. Announc.">
        <title>Metagenome Sequencing to Explore Phylogenomics of Terrestrial Cyanobacteria.</title>
        <authorList>
            <person name="Ward R.D."/>
            <person name="Stajich J.E."/>
            <person name="Johansen J.R."/>
            <person name="Huntemann M."/>
            <person name="Clum A."/>
            <person name="Foster B."/>
            <person name="Foster B."/>
            <person name="Roux S."/>
            <person name="Palaniappan K."/>
            <person name="Varghese N."/>
            <person name="Mukherjee S."/>
            <person name="Reddy T.B.K."/>
            <person name="Daum C."/>
            <person name="Copeland A."/>
            <person name="Chen I.A."/>
            <person name="Ivanova N.N."/>
            <person name="Kyrpides N.C."/>
            <person name="Shapiro N."/>
            <person name="Eloe-Fadrosh E.A."/>
            <person name="Pietrasiak N."/>
        </authorList>
    </citation>
    <scope>NUCLEOTIDE SEQUENCE</scope>
    <source>
        <strain evidence="2">CPER-KK1</strain>
    </source>
</reference>
<organism evidence="2 3">
    <name type="scientific">Symplocastrum torsivum CPER-KK1</name>
    <dbReference type="NCBI Taxonomy" id="450513"/>
    <lineage>
        <taxon>Bacteria</taxon>
        <taxon>Bacillati</taxon>
        <taxon>Cyanobacteriota</taxon>
        <taxon>Cyanophyceae</taxon>
        <taxon>Oscillatoriophycideae</taxon>
        <taxon>Oscillatoriales</taxon>
        <taxon>Microcoleaceae</taxon>
        <taxon>Symplocastrum</taxon>
    </lineage>
</organism>
<reference evidence="2" key="1">
    <citation type="submission" date="2021-05" db="EMBL/GenBank/DDBJ databases">
        <authorList>
            <person name="Pietrasiak N."/>
            <person name="Ward R."/>
            <person name="Stajich J.E."/>
            <person name="Kurbessoian T."/>
        </authorList>
    </citation>
    <scope>NUCLEOTIDE SEQUENCE</scope>
    <source>
        <strain evidence="2">CPER-KK1</strain>
    </source>
</reference>
<keyword evidence="1" id="KW-1133">Transmembrane helix</keyword>